<dbReference type="InterPro" id="IPR000620">
    <property type="entry name" value="EamA_dom"/>
</dbReference>
<name>A0AAV2Z9K3_9STRA</name>
<feature type="transmembrane region" description="Helical" evidence="1">
    <location>
        <begin position="102"/>
        <end position="126"/>
    </location>
</feature>
<dbReference type="GO" id="GO:0016020">
    <property type="term" value="C:membrane"/>
    <property type="evidence" value="ECO:0007669"/>
    <property type="project" value="InterPro"/>
</dbReference>
<dbReference type="InterPro" id="IPR037185">
    <property type="entry name" value="EmrE-like"/>
</dbReference>
<reference evidence="3" key="1">
    <citation type="submission" date="2022-11" db="EMBL/GenBank/DDBJ databases">
        <authorList>
            <person name="Morgan W.R."/>
            <person name="Tartar A."/>
        </authorList>
    </citation>
    <scope>NUCLEOTIDE SEQUENCE</scope>
    <source>
        <strain evidence="3">ARSEF 373</strain>
    </source>
</reference>
<feature type="transmembrane region" description="Helical" evidence="1">
    <location>
        <begin position="459"/>
        <end position="478"/>
    </location>
</feature>
<feature type="transmembrane region" description="Helical" evidence="1">
    <location>
        <begin position="408"/>
        <end position="429"/>
    </location>
</feature>
<dbReference type="Proteomes" id="UP001146120">
    <property type="component" value="Unassembled WGS sequence"/>
</dbReference>
<feature type="transmembrane region" description="Helical" evidence="1">
    <location>
        <begin position="484"/>
        <end position="505"/>
    </location>
</feature>
<feature type="transmembrane region" description="Helical" evidence="1">
    <location>
        <begin position="517"/>
        <end position="533"/>
    </location>
</feature>
<keyword evidence="4" id="KW-1185">Reference proteome</keyword>
<dbReference type="PANTHER" id="PTHR19346">
    <property type="entry name" value="SUGAR PHOSPHATE TRANSPORTER DOMAIN-CONTAINING PROTEIN"/>
    <property type="match status" value="1"/>
</dbReference>
<feature type="transmembrane region" description="Helical" evidence="1">
    <location>
        <begin position="27"/>
        <end position="51"/>
    </location>
</feature>
<dbReference type="Pfam" id="PF00892">
    <property type="entry name" value="EamA"/>
    <property type="match status" value="2"/>
</dbReference>
<reference evidence="3" key="2">
    <citation type="journal article" date="2023" name="Microbiol Resour">
        <title>Decontamination and Annotation of the Draft Genome Sequence of the Oomycete Lagenidium giganteum ARSEF 373.</title>
        <authorList>
            <person name="Morgan W.R."/>
            <person name="Tartar A."/>
        </authorList>
    </citation>
    <scope>NUCLEOTIDE SEQUENCE</scope>
    <source>
        <strain evidence="3">ARSEF 373</strain>
    </source>
</reference>
<gene>
    <name evidence="3" type="ORF">N0F65_010519</name>
</gene>
<dbReference type="InterPro" id="IPR026505">
    <property type="entry name" value="Solute_c_fam_35_mem_F3/F4"/>
</dbReference>
<feature type="transmembrane region" description="Helical" evidence="1">
    <location>
        <begin position="249"/>
        <end position="270"/>
    </location>
</feature>
<feature type="transmembrane region" description="Helical" evidence="1">
    <location>
        <begin position="300"/>
        <end position="318"/>
    </location>
</feature>
<evidence type="ECO:0000259" key="2">
    <source>
        <dbReference type="Pfam" id="PF00892"/>
    </source>
</evidence>
<feature type="transmembrane region" description="Helical" evidence="1">
    <location>
        <begin position="138"/>
        <end position="156"/>
    </location>
</feature>
<protein>
    <recommendedName>
        <fullName evidence="2">EamA domain-containing protein</fullName>
    </recommendedName>
</protein>
<feature type="domain" description="EamA" evidence="2">
    <location>
        <begin position="410"/>
        <end position="531"/>
    </location>
</feature>
<dbReference type="Gene3D" id="1.10.3730.20">
    <property type="match status" value="2"/>
</dbReference>
<feature type="transmembrane region" description="Helical" evidence="1">
    <location>
        <begin position="168"/>
        <end position="191"/>
    </location>
</feature>
<feature type="transmembrane region" description="Helical" evidence="1">
    <location>
        <begin position="203"/>
        <end position="229"/>
    </location>
</feature>
<dbReference type="PANTHER" id="PTHR19346:SF4">
    <property type="entry name" value="SUGAR PHOSPHATE TRANSPORTER DOMAIN-CONTAINING PROTEIN"/>
    <property type="match status" value="1"/>
</dbReference>
<comment type="caution">
    <text evidence="3">The sequence shown here is derived from an EMBL/GenBank/DDBJ whole genome shotgun (WGS) entry which is preliminary data.</text>
</comment>
<evidence type="ECO:0000313" key="4">
    <source>
        <dbReference type="Proteomes" id="UP001146120"/>
    </source>
</evidence>
<keyword evidence="1" id="KW-0812">Transmembrane</keyword>
<feature type="transmembrane region" description="Helical" evidence="1">
    <location>
        <begin position="585"/>
        <end position="607"/>
    </location>
</feature>
<evidence type="ECO:0000256" key="1">
    <source>
        <dbReference type="SAM" id="Phobius"/>
    </source>
</evidence>
<keyword evidence="1" id="KW-1133">Transmembrane helix</keyword>
<feature type="transmembrane region" description="Helical" evidence="1">
    <location>
        <begin position="657"/>
        <end position="674"/>
    </location>
</feature>
<feature type="transmembrane region" description="Helical" evidence="1">
    <location>
        <begin position="680"/>
        <end position="698"/>
    </location>
</feature>
<organism evidence="3 4">
    <name type="scientific">Lagenidium giganteum</name>
    <dbReference type="NCBI Taxonomy" id="4803"/>
    <lineage>
        <taxon>Eukaryota</taxon>
        <taxon>Sar</taxon>
        <taxon>Stramenopiles</taxon>
        <taxon>Oomycota</taxon>
        <taxon>Peronosporomycetes</taxon>
        <taxon>Pythiales</taxon>
        <taxon>Pythiaceae</taxon>
    </lineage>
</organism>
<dbReference type="EMBL" id="DAKRPA010000028">
    <property type="protein sequence ID" value="DBA02694.1"/>
    <property type="molecule type" value="Genomic_DNA"/>
</dbReference>
<sequence length="715" mass="77084">MSSLIVSWILQGEASQGVQTRMGSDRPWFLVCFNHSSTMVVLPLVMGYHTWRDPTGHQPWNLVALIKRHSVLPVRILLSTAAKLCACYCVADYFWFAAIGHVSIAAGTAIFNCSPVFVYCLSVWILGERPSLKRLSGVLTSLLGIVLTIMFQAPISTQSTTAMAEDRVWSIIAGLFLVVAAALYAVLNVGFKAIIGDETTDTTTLLLIAGLVGLMTLPVWFVGSIIFAWCPVSVLHEPWEWPASVETTPLLVAMSVFAAIFYTTFSLSVAWTSPLETSVGCMMTIPLAGVFDAVVRHTRFSVPCLVGGFLIMAGFGILELTAPTPPAQAVKALSPQHPLAIDPSVSAMAGVAECTALVDPIARTSTDESTKATRASGKAVLASLVIVWFVQAEVSQALQDKLQFNKPWFIVCFNHTSTGMLLPLMYAWCKLKGTSAERTHWLDVVATLERCCTIPLASVVRMAIKLSLFYCIADYFWYTPLANLSVTAGSAIFSSSPLFVYFFSICFLHDRPSTQKLCGVVVSLVGVLLVIFFQNPESMNWSVASLESSSVLAGLLMVVAAAVFGGYEVTFRIVTGKSMTDMSTLLVLTGFIGLFTPPFWLAGSVLLAVSPISMVHEAWGWPINADAVALMLLSGVLAIASNVFLPLSIAWTSPLETSAGCMMIIPLSGIFDTLVHDTRFSAECIVGSMLVMVGFAILELRAQCKKGACCAARCA</sequence>
<feature type="domain" description="EamA" evidence="2">
    <location>
        <begin position="64"/>
        <end position="149"/>
    </location>
</feature>
<proteinExistence type="predicted"/>
<keyword evidence="1" id="KW-0472">Membrane</keyword>
<evidence type="ECO:0000313" key="3">
    <source>
        <dbReference type="EMBL" id="DBA02694.1"/>
    </source>
</evidence>
<dbReference type="SUPFAM" id="SSF103481">
    <property type="entry name" value="Multidrug resistance efflux transporter EmrE"/>
    <property type="match status" value="2"/>
</dbReference>
<feature type="transmembrane region" description="Helical" evidence="1">
    <location>
        <begin position="627"/>
        <end position="645"/>
    </location>
</feature>
<feature type="transmembrane region" description="Helical" evidence="1">
    <location>
        <begin position="553"/>
        <end position="573"/>
    </location>
</feature>
<dbReference type="AlphaFoldDB" id="A0AAV2Z9K3"/>
<accession>A0AAV2Z9K3</accession>